<dbReference type="HOGENOM" id="CLU_2850867_0_0_1"/>
<organism evidence="1">
    <name type="scientific">Rhizophagus irregularis (strain DAOM 181602 / DAOM 197198 / MUCL 43194)</name>
    <name type="common">Arbuscular mycorrhizal fungus</name>
    <name type="synonym">Glomus intraradices</name>
    <dbReference type="NCBI Taxonomy" id="747089"/>
    <lineage>
        <taxon>Eukaryota</taxon>
        <taxon>Fungi</taxon>
        <taxon>Fungi incertae sedis</taxon>
        <taxon>Mucoromycota</taxon>
        <taxon>Glomeromycotina</taxon>
        <taxon>Glomeromycetes</taxon>
        <taxon>Glomerales</taxon>
        <taxon>Glomeraceae</taxon>
        <taxon>Rhizophagus</taxon>
    </lineage>
</organism>
<dbReference type="AlphaFoldDB" id="U9SN51"/>
<reference evidence="1" key="1">
    <citation type="submission" date="2013-07" db="EMBL/GenBank/DDBJ databases">
        <title>The genome of an arbuscular mycorrhizal fungus provides insights into the evolution of the oldest plant symbiosis.</title>
        <authorList>
            <consortium name="DOE Joint Genome Institute"/>
            <person name="Tisserant E."/>
            <person name="Malbreil M."/>
            <person name="Kuo A."/>
            <person name="Kohler A."/>
            <person name="Symeonidi A."/>
            <person name="Balestrini R."/>
            <person name="Charron P."/>
            <person name="Duensing N."/>
            <person name="Frei-dit-Frey N."/>
            <person name="Gianinazzi-Pearson V."/>
            <person name="Gilbert B."/>
            <person name="Handa Y."/>
            <person name="Hijri M."/>
            <person name="Kaul R."/>
            <person name="Kawaguchi M."/>
            <person name="Krajinski F."/>
            <person name="Lammers P."/>
            <person name="Lapierre D."/>
            <person name="Masclaux F.G."/>
            <person name="Murat C."/>
            <person name="Morin E."/>
            <person name="Ndikumana S."/>
            <person name="Pagni M."/>
            <person name="Petitpierre D."/>
            <person name="Requena N."/>
            <person name="Rosikiewicz P."/>
            <person name="Riley R."/>
            <person name="Saito K."/>
            <person name="San Clemente H."/>
            <person name="Shapiro H."/>
            <person name="van Tuinen D."/>
            <person name="Becard G."/>
            <person name="Bonfante P."/>
            <person name="Paszkowski U."/>
            <person name="Shachar-Hill Y."/>
            <person name="Young J.P."/>
            <person name="Sanders I.R."/>
            <person name="Henrissat B."/>
            <person name="Rensing S.A."/>
            <person name="Grigoriev I.V."/>
            <person name="Corradi N."/>
            <person name="Roux C."/>
            <person name="Martin F."/>
        </authorList>
    </citation>
    <scope>NUCLEOTIDE SEQUENCE</scope>
    <source>
        <strain evidence="1">DAOM 197198</strain>
    </source>
</reference>
<gene>
    <name evidence="1" type="ORF">GLOINDRAFT_12574</name>
</gene>
<sequence length="65" mass="7683">MFHLAIILLRWPVQKCSKSVSCCHERKHYGRTKFMLSNQGNLYNFNLQLEKPKKVKSSSEFIIII</sequence>
<evidence type="ECO:0000313" key="1">
    <source>
        <dbReference type="EMBL" id="ERZ96486.1"/>
    </source>
</evidence>
<accession>U9SN51</accession>
<proteinExistence type="predicted"/>
<name>U9SN51_RHIID</name>
<protein>
    <submittedName>
        <fullName evidence="1">Uncharacterized protein</fullName>
    </submittedName>
</protein>
<dbReference type="EMBL" id="KI300417">
    <property type="protein sequence ID" value="ERZ96486.1"/>
    <property type="molecule type" value="Genomic_DNA"/>
</dbReference>